<feature type="region of interest" description="Disordered" evidence="1">
    <location>
        <begin position="947"/>
        <end position="974"/>
    </location>
</feature>
<comment type="caution">
    <text evidence="2">The sequence shown here is derived from an EMBL/GenBank/DDBJ whole genome shotgun (WGS) entry which is preliminary data.</text>
</comment>
<sequence>MDSLHQKCILDISKIAERCVAGYETLYRRTKLSIGDDNSFSVKGMGDRSSDTDDETTDVSGENLSSSPELCPSSEQYYVLSGTKPFSLVIRRCSTPTTENNSPFLKRDSSVSSPFTKEFERTSEIEILNSDRKVNDSFVHQQAIVPCNCINSNVEESDDVLGQTVSGGTVRSLQKVILNTSNESSDSVVTQECIENILYANAVHVEVCTIPSGENGVHFNYTGNSALLPSKPVFENCCDSTDGNCSLPLCCSRERYRRVKNDSIDNRNQYLSHPLGNPKNAQPLMQMLPSEHSKQEVELPIYNSVLEVQGEESNVGITKGGECQETQAVDSIRHEVKSSADVILETDSFHVREHTESAEKMAILNVQSEFVVEGESNLKSSIIKASLNEVCEGDGIAAVDDSLKFENGALSLLEIQGGNASELDKQAEGCNEVRAILCHDVEVTVDRNLFDEEDHVVCAGKQDEWKKTEVISDVSKDAVQNDTVKSELEIEIGCEPVLTQETDYTSEEIKMNMLHNPSVLNRMRNASEIMSLMSVGCRKSPTKVENSGNSSPVIYTENVQTLPVEDDNFVQKCVECPCDDGEGLKTVSNFSLTVGPRSLGPSKGMDGVVITDQIAQDESVSVKAEVIVNSVCNSELAGSMTVGGAYCCVDKFCTTSKADHLQSQSSVRVQLCSENVSDTVHTELSPLLFSSDDDNSYYTETVNFEQDIAATTSNYDETMITEQKKLHRLQEALLGVPPPPSVTIPQHDVADILRLWKENKSLMISRNSESEAGAGAVKSQTAVLKRSYLEQMKNCSWPESKYCCCYGIQYNLGQISEEFEILCQRLRERYVGSETTSSCNIWFDHDITNKVHSVNSQRRNTGHSPGSRLSHLARRRRTFCSANLLNSSVVGQVPGNHHPAALERRLIMVDPKKTEHRQRSKSYQPHKQVPSVDRNRLQQTKRALFKSPPNNHKRILSSTKSRLGSKKAKSDFDRTRIENSKRALWPRASKNNVAVNTGHDRVQTNLSGEMGVFRKRKREEQGMLTPHNTCARRMLFGEAAAVKGQNDFMSAGDNTEGFRTGENKPQTSVSRDVTGGLSEVHRKKLLWAVAEALRAEGISMSHPLFRPYATSLARLVRNVVPDLNCKRSCSTSDLMLQLAKQYIGDVMKEEQNGRTIINSRT</sequence>
<dbReference type="AlphaFoldDB" id="A0A6L2Q3X2"/>
<evidence type="ECO:0000313" key="2">
    <source>
        <dbReference type="EMBL" id="GFG36547.1"/>
    </source>
</evidence>
<keyword evidence="3" id="KW-1185">Reference proteome</keyword>
<evidence type="ECO:0000256" key="1">
    <source>
        <dbReference type="SAM" id="MobiDB-lite"/>
    </source>
</evidence>
<organism evidence="2 3">
    <name type="scientific">Coptotermes formosanus</name>
    <name type="common">Formosan subterranean termite</name>
    <dbReference type="NCBI Taxonomy" id="36987"/>
    <lineage>
        <taxon>Eukaryota</taxon>
        <taxon>Metazoa</taxon>
        <taxon>Ecdysozoa</taxon>
        <taxon>Arthropoda</taxon>
        <taxon>Hexapoda</taxon>
        <taxon>Insecta</taxon>
        <taxon>Pterygota</taxon>
        <taxon>Neoptera</taxon>
        <taxon>Polyneoptera</taxon>
        <taxon>Dictyoptera</taxon>
        <taxon>Blattodea</taxon>
        <taxon>Blattoidea</taxon>
        <taxon>Termitoidae</taxon>
        <taxon>Rhinotermitidae</taxon>
        <taxon>Coptotermes</taxon>
    </lineage>
</organism>
<dbReference type="Proteomes" id="UP000502823">
    <property type="component" value="Unassembled WGS sequence"/>
</dbReference>
<dbReference type="EMBL" id="BLKM01006251">
    <property type="protein sequence ID" value="GFG36547.1"/>
    <property type="molecule type" value="Genomic_DNA"/>
</dbReference>
<reference evidence="3" key="1">
    <citation type="submission" date="2020-01" db="EMBL/GenBank/DDBJ databases">
        <title>Draft genome sequence of the Termite Coptotermes fromosanus.</title>
        <authorList>
            <person name="Itakura S."/>
            <person name="Yosikawa Y."/>
            <person name="Umezawa K."/>
        </authorList>
    </citation>
    <scope>NUCLEOTIDE SEQUENCE [LARGE SCALE GENOMIC DNA]</scope>
</reference>
<name>A0A6L2Q3X2_COPFO</name>
<protein>
    <submittedName>
        <fullName evidence="2">Uncharacterized protein</fullName>
    </submittedName>
</protein>
<evidence type="ECO:0000313" key="3">
    <source>
        <dbReference type="Proteomes" id="UP000502823"/>
    </source>
</evidence>
<gene>
    <name evidence="2" type="ORF">Cfor_06169</name>
</gene>
<proteinExistence type="predicted"/>
<dbReference type="OrthoDB" id="8192658at2759"/>
<accession>A0A6L2Q3X2</accession>
<feature type="region of interest" description="Disordered" evidence="1">
    <location>
        <begin position="38"/>
        <end position="69"/>
    </location>
</feature>
<feature type="compositionally biased region" description="Low complexity" evidence="1">
    <location>
        <begin position="58"/>
        <end position="69"/>
    </location>
</feature>
<feature type="region of interest" description="Disordered" evidence="1">
    <location>
        <begin position="912"/>
        <end position="935"/>
    </location>
</feature>
<dbReference type="InParanoid" id="A0A6L2Q3X2"/>